<proteinExistence type="predicted"/>
<organism evidence="1 2">
    <name type="scientific">Paenibacillus pini JCM 16418</name>
    <dbReference type="NCBI Taxonomy" id="1236976"/>
    <lineage>
        <taxon>Bacteria</taxon>
        <taxon>Bacillati</taxon>
        <taxon>Bacillota</taxon>
        <taxon>Bacilli</taxon>
        <taxon>Bacillales</taxon>
        <taxon>Paenibacillaceae</taxon>
        <taxon>Paenibacillus</taxon>
    </lineage>
</organism>
<protein>
    <submittedName>
        <fullName evidence="1">Uncharacterized protein</fullName>
    </submittedName>
</protein>
<evidence type="ECO:0000313" key="2">
    <source>
        <dbReference type="Proteomes" id="UP000019364"/>
    </source>
</evidence>
<dbReference type="RefSeq" id="WP_036653809.1">
    <property type="nucleotide sequence ID" value="NZ_BAVZ01000051.1"/>
</dbReference>
<gene>
    <name evidence="1" type="ORF">JCM16418_5154</name>
</gene>
<evidence type="ECO:0000313" key="1">
    <source>
        <dbReference type="EMBL" id="GAF10917.1"/>
    </source>
</evidence>
<dbReference type="Proteomes" id="UP000019364">
    <property type="component" value="Unassembled WGS sequence"/>
</dbReference>
<dbReference type="EMBL" id="BAVZ01000051">
    <property type="protein sequence ID" value="GAF10917.1"/>
    <property type="molecule type" value="Genomic_DNA"/>
</dbReference>
<dbReference type="OrthoDB" id="2972935at2"/>
<dbReference type="AlphaFoldDB" id="W7YQT6"/>
<name>W7YQT6_9BACL</name>
<accession>W7YQT6</accession>
<comment type="caution">
    <text evidence="1">The sequence shown here is derived from an EMBL/GenBank/DDBJ whole genome shotgun (WGS) entry which is preliminary data.</text>
</comment>
<sequence length="80" mass="9734">MKYEIEYEHLIDELVTNEETQWHFKRVKESANKYSLELSDEDFKGFLKLHTSDKDIDWLMLKMSAYRLSFSDVLVCYIIY</sequence>
<keyword evidence="2" id="KW-1185">Reference proteome</keyword>
<reference evidence="1 2" key="1">
    <citation type="journal article" date="2014" name="Genome Announc.">
        <title>Draft Genome Sequence of Paenibacillus pini JCM 16418T, Isolated from the Rhizosphere of Pine Tree.</title>
        <authorList>
            <person name="Yuki M."/>
            <person name="Oshima K."/>
            <person name="Suda W."/>
            <person name="Oshida Y."/>
            <person name="Kitamura K."/>
            <person name="Iida Y."/>
            <person name="Hattori M."/>
            <person name="Ohkuma M."/>
        </authorList>
    </citation>
    <scope>NUCLEOTIDE SEQUENCE [LARGE SCALE GENOMIC DNA]</scope>
    <source>
        <strain evidence="1 2">JCM 16418</strain>
    </source>
</reference>
<dbReference type="STRING" id="1236976.JCM16418_5154"/>